<dbReference type="GO" id="GO:0009313">
    <property type="term" value="P:oligosaccharide catabolic process"/>
    <property type="evidence" value="ECO:0007669"/>
    <property type="project" value="TreeGrafter"/>
</dbReference>
<dbReference type="SUPFAM" id="SSF51445">
    <property type="entry name" value="(Trans)glycosidases"/>
    <property type="match status" value="1"/>
</dbReference>
<dbReference type="PANTHER" id="PTHR10357">
    <property type="entry name" value="ALPHA-AMYLASE FAMILY MEMBER"/>
    <property type="match status" value="1"/>
</dbReference>
<dbReference type="EMBL" id="RJJX01000001">
    <property type="protein sequence ID" value="RUT79960.1"/>
    <property type="molecule type" value="Genomic_DNA"/>
</dbReference>
<name>A0A434AZD5_9BACT</name>
<organism evidence="2 3">
    <name type="scientific">Ancylomarina longa</name>
    <dbReference type="NCBI Taxonomy" id="2487017"/>
    <lineage>
        <taxon>Bacteria</taxon>
        <taxon>Pseudomonadati</taxon>
        <taxon>Bacteroidota</taxon>
        <taxon>Bacteroidia</taxon>
        <taxon>Marinilabiliales</taxon>
        <taxon>Marinifilaceae</taxon>
        <taxon>Ancylomarina</taxon>
    </lineage>
</organism>
<dbReference type="Pfam" id="PF00128">
    <property type="entry name" value="Alpha-amylase"/>
    <property type="match status" value="1"/>
</dbReference>
<dbReference type="Proteomes" id="UP000282985">
    <property type="component" value="Unassembled WGS sequence"/>
</dbReference>
<gene>
    <name evidence="2" type="ORF">DLK05_00990</name>
</gene>
<reference evidence="2 3" key="1">
    <citation type="submission" date="2018-11" db="EMBL/GenBank/DDBJ databases">
        <title>Parancylomarina longa gen. nov., sp. nov., isolated from sediments of southern Okinawa.</title>
        <authorList>
            <person name="Fu T."/>
        </authorList>
    </citation>
    <scope>NUCLEOTIDE SEQUENCE [LARGE SCALE GENOMIC DNA]</scope>
    <source>
        <strain evidence="2 3">T3-2 S1-C</strain>
    </source>
</reference>
<dbReference type="GO" id="GO:0004556">
    <property type="term" value="F:alpha-amylase activity"/>
    <property type="evidence" value="ECO:0007669"/>
    <property type="project" value="TreeGrafter"/>
</dbReference>
<evidence type="ECO:0000313" key="2">
    <source>
        <dbReference type="EMBL" id="RUT79960.1"/>
    </source>
</evidence>
<dbReference type="InterPro" id="IPR017853">
    <property type="entry name" value="GH"/>
</dbReference>
<evidence type="ECO:0000259" key="1">
    <source>
        <dbReference type="SMART" id="SM00642"/>
    </source>
</evidence>
<proteinExistence type="predicted"/>
<comment type="caution">
    <text evidence="2">The sequence shown here is derived from an EMBL/GenBank/DDBJ whole genome shotgun (WGS) entry which is preliminary data.</text>
</comment>
<keyword evidence="3" id="KW-1185">Reference proteome</keyword>
<dbReference type="InterPro" id="IPR013780">
    <property type="entry name" value="Glyco_hydro_b"/>
</dbReference>
<evidence type="ECO:0000313" key="3">
    <source>
        <dbReference type="Proteomes" id="UP000282985"/>
    </source>
</evidence>
<sequence>MEKTKIVIYQLFVRLFGNRNTNPIVNGNKEENGSGKFSDISHLALKEIKQLGINHIWYTGIIEHAITEGYPDLAIPNGNPLVIKGKAGSPYAIKDYYDVNPDLANNVEERMQEFEALIQRTHENDLKVIIDFVPNHLSREYHSDKKPEGVEDFGATDDTDITFTPSNNFYYLPNQELQLAAAIQNRFPDTHYHEYPAKATGNDLFTAYPKLNDWYETIKLNYGVDYQNENASHFHPTPNTWIKMKDILLYWARKGVDGFRCDMAEMVPVEFWEWVIPEVKQEFPEILFIAEVYNPSLYDSYIHKGKFDYLYDKVGLYDTLRGIIQGEQSAKEITNCWQSLNGLDPYMLRFLENHDEQRITSRFFAGDAWKALPGMTVSVCLHQGPAMLYFGQEVGEAALGASGFSGDNGRTTIFDYWNVPEHQKWMNNGKFDGDSLSQDQKELRKAYADILHLAKQPAIAKGAFYDVMWVNSDKKLFNFDKAYAFLRHCEVQKLLIVCNFDSQSQEVHLKIPSHALEIMNIPRPISITLQNLQNSLAVNTDSEQLTEEGVKLKLKTYESLVLEIII</sequence>
<dbReference type="Gene3D" id="2.60.40.1180">
    <property type="entry name" value="Golgi alpha-mannosidase II"/>
    <property type="match status" value="1"/>
</dbReference>
<feature type="domain" description="Glycosyl hydrolase family 13 catalytic" evidence="1">
    <location>
        <begin position="10"/>
        <end position="430"/>
    </location>
</feature>
<dbReference type="AlphaFoldDB" id="A0A434AZD5"/>
<dbReference type="CDD" id="cd11349">
    <property type="entry name" value="AmyAc_3"/>
    <property type="match status" value="1"/>
</dbReference>
<dbReference type="InterPro" id="IPR006047">
    <property type="entry name" value="GH13_cat_dom"/>
</dbReference>
<protein>
    <submittedName>
        <fullName evidence="2">Alpha-amylase</fullName>
    </submittedName>
</protein>
<dbReference type="PANTHER" id="PTHR10357:SF205">
    <property type="entry name" value="O-GLYCOSYL HYDROLASE FAMILY 13"/>
    <property type="match status" value="1"/>
</dbReference>
<dbReference type="OrthoDB" id="9805159at2"/>
<dbReference type="SMART" id="SM00642">
    <property type="entry name" value="Aamy"/>
    <property type="match status" value="1"/>
</dbReference>
<dbReference type="RefSeq" id="WP_127342102.1">
    <property type="nucleotide sequence ID" value="NZ_RJJX01000001.1"/>
</dbReference>
<accession>A0A434AZD5</accession>
<dbReference type="Gene3D" id="3.20.20.80">
    <property type="entry name" value="Glycosidases"/>
    <property type="match status" value="2"/>
</dbReference>